<dbReference type="InterPro" id="IPR005636">
    <property type="entry name" value="DTW"/>
</dbReference>
<dbReference type="AlphaFoldDB" id="A0A7S4TC39"/>
<dbReference type="EMBL" id="HBNS01061692">
    <property type="protein sequence ID" value="CAE4669792.1"/>
    <property type="molecule type" value="Transcribed_RNA"/>
</dbReference>
<keyword evidence="2" id="KW-0808">Transferase</keyword>
<evidence type="ECO:0000313" key="8">
    <source>
        <dbReference type="EMBL" id="CAE4669792.1"/>
    </source>
</evidence>
<keyword evidence="3" id="KW-0949">S-adenosyl-L-methionine</keyword>
<sequence>MPQLTSSVQARRGFFIVSCHMSASFAIRAVLLMVTMSVCLAFSTFRYWPVRHTVGAGSRNVLISRGAESLLLTFRNSGSYKATSSSPLVSNVSLFGSTSMSTSTTDTAVSLRESRFLHEVDTCVETILDNRSPSFDILNEPPSKRQSIGVANRLRIRLDAMKRNNDCPRCWLQRAHCVCDRCPPLEEEIEAGVVDQNYSQKTIASLELKESNDVPPRSALPGIRRLFLLMHHKEIGLVVDTAKMILRAFPNTARLVVAGIGEEYQPSMAEMIDSINGKGGKCVVLFPADGARTFHELQQVEHIGEQMKKINEQEDSWDIIVIDGTWAQARQIHGKYIPSEEEGGPPRVQLSDEALKILSGINSEKDMMNSEEATKTPGLQLRRHPIKWKEISTLEATRLLLRDYLENVDSTATSDHSIKPWEALAAYQRMADDAARKQLGPQRKKQK</sequence>
<comment type="catalytic activity">
    <reaction evidence="6">
        <text>a uridine in tRNA + S-adenosyl-L-methionine = a 3-[(3S)-3-amino-3-carboxypropyl]uridine in tRNA + S-methyl-5'-thioadenosine + H(+)</text>
        <dbReference type="Rhea" id="RHEA:62432"/>
        <dbReference type="Rhea" id="RHEA-COMP:13339"/>
        <dbReference type="Rhea" id="RHEA-COMP:16092"/>
        <dbReference type="ChEBI" id="CHEBI:15378"/>
        <dbReference type="ChEBI" id="CHEBI:17509"/>
        <dbReference type="ChEBI" id="CHEBI:59789"/>
        <dbReference type="ChEBI" id="CHEBI:65315"/>
        <dbReference type="ChEBI" id="CHEBI:82930"/>
        <dbReference type="EC" id="2.5.1.25"/>
    </reaction>
</comment>
<evidence type="ECO:0000256" key="3">
    <source>
        <dbReference type="ARBA" id="ARBA00022691"/>
    </source>
</evidence>
<dbReference type="PANTHER" id="PTHR21392">
    <property type="entry name" value="TRNA-URIDINE AMINOCARBOXYPROPYLTRANSFERASE 2"/>
    <property type="match status" value="1"/>
</dbReference>
<evidence type="ECO:0000259" key="7">
    <source>
        <dbReference type="SMART" id="SM01144"/>
    </source>
</evidence>
<evidence type="ECO:0000256" key="4">
    <source>
        <dbReference type="ARBA" id="ARBA00022694"/>
    </source>
</evidence>
<dbReference type="GO" id="GO:0016432">
    <property type="term" value="F:tRNA-uridine aminocarboxypropyltransferase activity"/>
    <property type="evidence" value="ECO:0007669"/>
    <property type="project" value="UniProtKB-EC"/>
</dbReference>
<dbReference type="GO" id="GO:0008033">
    <property type="term" value="P:tRNA processing"/>
    <property type="evidence" value="ECO:0007669"/>
    <property type="project" value="UniProtKB-KW"/>
</dbReference>
<organism evidence="8">
    <name type="scientific">Ditylum brightwellii</name>
    <dbReference type="NCBI Taxonomy" id="49249"/>
    <lineage>
        <taxon>Eukaryota</taxon>
        <taxon>Sar</taxon>
        <taxon>Stramenopiles</taxon>
        <taxon>Ochrophyta</taxon>
        <taxon>Bacillariophyta</taxon>
        <taxon>Mediophyceae</taxon>
        <taxon>Lithodesmiophycidae</taxon>
        <taxon>Lithodesmiales</taxon>
        <taxon>Lithodesmiaceae</taxon>
        <taxon>Ditylum</taxon>
    </lineage>
</organism>
<name>A0A7S4TC39_9STRA</name>
<protein>
    <recommendedName>
        <fullName evidence="1">tRNA-uridine aminocarboxypropyltransferase</fullName>
        <ecNumber evidence="1">2.5.1.25</ecNumber>
    </recommendedName>
</protein>
<dbReference type="InterPro" id="IPR039262">
    <property type="entry name" value="DTWD2/TAPT"/>
</dbReference>
<dbReference type="EC" id="2.5.1.25" evidence="1"/>
<proteinExistence type="inferred from homology"/>
<dbReference type="SMART" id="SM01144">
    <property type="entry name" value="DTW"/>
    <property type="match status" value="1"/>
</dbReference>
<gene>
    <name evidence="8" type="ORF">DBRI00130_LOCUS44482</name>
</gene>
<dbReference type="PANTHER" id="PTHR21392:SF0">
    <property type="entry name" value="TRNA-URIDINE AMINOCARBOXYPROPYLTRANSFERASE 2"/>
    <property type="match status" value="1"/>
</dbReference>
<evidence type="ECO:0000256" key="1">
    <source>
        <dbReference type="ARBA" id="ARBA00012386"/>
    </source>
</evidence>
<evidence type="ECO:0000256" key="6">
    <source>
        <dbReference type="ARBA" id="ARBA00048718"/>
    </source>
</evidence>
<dbReference type="Pfam" id="PF03942">
    <property type="entry name" value="DTW"/>
    <property type="match status" value="1"/>
</dbReference>
<comment type="similarity">
    <text evidence="5">Belongs to the TDD superfamily. DTWD2 family.</text>
</comment>
<evidence type="ECO:0000256" key="2">
    <source>
        <dbReference type="ARBA" id="ARBA00022679"/>
    </source>
</evidence>
<evidence type="ECO:0000256" key="5">
    <source>
        <dbReference type="ARBA" id="ARBA00034489"/>
    </source>
</evidence>
<keyword evidence="4" id="KW-0819">tRNA processing</keyword>
<accession>A0A7S4TC39</accession>
<feature type="domain" description="DTW" evidence="7">
    <location>
        <begin position="163"/>
        <end position="433"/>
    </location>
</feature>
<reference evidence="8" key="1">
    <citation type="submission" date="2021-01" db="EMBL/GenBank/DDBJ databases">
        <authorList>
            <person name="Corre E."/>
            <person name="Pelletier E."/>
            <person name="Niang G."/>
            <person name="Scheremetjew M."/>
            <person name="Finn R."/>
            <person name="Kale V."/>
            <person name="Holt S."/>
            <person name="Cochrane G."/>
            <person name="Meng A."/>
            <person name="Brown T."/>
            <person name="Cohen L."/>
        </authorList>
    </citation>
    <scope>NUCLEOTIDE SEQUENCE</scope>
    <source>
        <strain evidence="8">GSO104</strain>
    </source>
</reference>